<dbReference type="SUPFAM" id="SSF63829">
    <property type="entry name" value="Calcium-dependent phosphotriesterase"/>
    <property type="match status" value="1"/>
</dbReference>
<accession>A0ABS9V1S6</accession>
<sequence>MVRSNYLLRFTFLAFACCNPKSDEGNVRDEPYELTEKVISFDLPEGWGHFNLGMKNQGNHVYFYNYSLSSLAAFDKASHQMSFLIHIDKEGPNGISGQVSDYLIDDEDNIWLSSSNSHIYKVNREGKIIEDITFDSSSFVEENFDFISYNFQIIDGKYYTAAFPMVFRYNSLSIDELSAIPNLVSYDLENHGIEKLSFYDKTYLGTNLNKFIMPFINKGKNNEIIINHNYKDIYVYKGKGLSKFDASFSKFSPDPPVSDRDIFEDMDEIMRLINYTDSYQSIHFLPQQNTYVRVAKFEDELEGGDAMRQYVPSRWAFVFLDEQFAKTGELTLPENEANGNYVFDSQEGIWFSVDHPDNPALDEEKLQFRLLKKQ</sequence>
<organism evidence="1 2">
    <name type="scientific">Belliella filtrata</name>
    <dbReference type="NCBI Taxonomy" id="2923435"/>
    <lineage>
        <taxon>Bacteria</taxon>
        <taxon>Pseudomonadati</taxon>
        <taxon>Bacteroidota</taxon>
        <taxon>Cytophagia</taxon>
        <taxon>Cytophagales</taxon>
        <taxon>Cyclobacteriaceae</taxon>
        <taxon>Belliella</taxon>
    </lineage>
</organism>
<comment type="caution">
    <text evidence="1">The sequence shown here is derived from an EMBL/GenBank/DDBJ whole genome shotgun (WGS) entry which is preliminary data.</text>
</comment>
<reference evidence="1" key="1">
    <citation type="submission" date="2022-03" db="EMBL/GenBank/DDBJ databases">
        <title>De novo assembled genomes of Belliella spp. (Cyclobacteriaceae) strains.</title>
        <authorList>
            <person name="Szabo A."/>
            <person name="Korponai K."/>
            <person name="Felfoldi T."/>
        </authorList>
    </citation>
    <scope>NUCLEOTIDE SEQUENCE</scope>
    <source>
        <strain evidence="1">DSM 111904</strain>
    </source>
</reference>
<dbReference type="RefSeq" id="WP_241348738.1">
    <property type="nucleotide sequence ID" value="NZ_JAKZGP010000035.1"/>
</dbReference>
<evidence type="ECO:0000313" key="1">
    <source>
        <dbReference type="EMBL" id="MCH7410371.1"/>
    </source>
</evidence>
<dbReference type="InterPro" id="IPR025316">
    <property type="entry name" value="DUF4221"/>
</dbReference>
<dbReference type="Pfam" id="PF13970">
    <property type="entry name" value="DUF4221"/>
    <property type="match status" value="1"/>
</dbReference>
<dbReference type="Proteomes" id="UP001165489">
    <property type="component" value="Unassembled WGS sequence"/>
</dbReference>
<proteinExistence type="predicted"/>
<keyword evidence="2" id="KW-1185">Reference proteome</keyword>
<protein>
    <submittedName>
        <fullName evidence="1">DUF4221 domain-containing protein</fullName>
    </submittedName>
</protein>
<evidence type="ECO:0000313" key="2">
    <source>
        <dbReference type="Proteomes" id="UP001165489"/>
    </source>
</evidence>
<name>A0ABS9V1S6_9BACT</name>
<gene>
    <name evidence="1" type="ORF">MM239_13265</name>
</gene>
<dbReference type="EMBL" id="JAKZGP010000035">
    <property type="protein sequence ID" value="MCH7410371.1"/>
    <property type="molecule type" value="Genomic_DNA"/>
</dbReference>